<evidence type="ECO:0000313" key="1">
    <source>
        <dbReference type="EMBL" id="RAK90888.1"/>
    </source>
</evidence>
<dbReference type="Proteomes" id="UP000249748">
    <property type="component" value="Unassembled WGS sequence"/>
</dbReference>
<gene>
    <name evidence="1" type="ORF">BO79DRAFT_191674</name>
</gene>
<reference evidence="1" key="1">
    <citation type="submission" date="2018-02" db="EMBL/GenBank/DDBJ databases">
        <title>The genomes of Aspergillus section Nigri reveals drivers in fungal speciation.</title>
        <authorList>
            <consortium name="DOE Joint Genome Institute"/>
            <person name="Vesth T.C."/>
            <person name="Nybo J."/>
            <person name="Theobald S."/>
            <person name="Brandl J."/>
            <person name="Frisvad J.C."/>
            <person name="Nielsen K.F."/>
            <person name="Lyhne E.K."/>
            <person name="Kogle M.E."/>
            <person name="Kuo A."/>
            <person name="Riley R."/>
            <person name="Clum A."/>
            <person name="Nolan M."/>
            <person name="Lipzen A."/>
            <person name="Salamov A."/>
            <person name="Henrissat B."/>
            <person name="Wiebenga A."/>
            <person name="De vries R.P."/>
            <person name="Grigoriev I.V."/>
            <person name="Mortensen U.H."/>
            <person name="Andersen M.R."/>
            <person name="Baker S.E."/>
        </authorList>
    </citation>
    <scope>NUCLEOTIDE SEQUENCE</scope>
    <source>
        <strain evidence="1">CBS 115574</strain>
    </source>
</reference>
<keyword evidence="2" id="KW-1185">Reference proteome</keyword>
<name>A0ACD1IJZ1_9EURO</name>
<protein>
    <submittedName>
        <fullName evidence="1">Uncharacterized protein</fullName>
    </submittedName>
</protein>
<accession>A0ACD1IJZ1</accession>
<organism evidence="1 2">
    <name type="scientific">Aspergillus costaricaensis CBS 115574</name>
    <dbReference type="NCBI Taxonomy" id="1448317"/>
    <lineage>
        <taxon>Eukaryota</taxon>
        <taxon>Fungi</taxon>
        <taxon>Dikarya</taxon>
        <taxon>Ascomycota</taxon>
        <taxon>Pezizomycotina</taxon>
        <taxon>Eurotiomycetes</taxon>
        <taxon>Eurotiomycetidae</taxon>
        <taxon>Eurotiales</taxon>
        <taxon>Aspergillaceae</taxon>
        <taxon>Aspergillus</taxon>
        <taxon>Aspergillus subgen. Circumdati</taxon>
    </lineage>
</organism>
<dbReference type="EMBL" id="KZ824543">
    <property type="protein sequence ID" value="RAK90888.1"/>
    <property type="molecule type" value="Genomic_DNA"/>
</dbReference>
<sequence length="508" mass="58015">MVCTINDDSQLFKCTSGRWIYNENIRLAERRGEFNGDALRSTAAQSLQRCDTDIQSLTKLAEGGFNRVLQITMLDDTQVLARLPYPSTEPRQLAVASEVATLAFLRGHGLPVPRVYAYSTDAKNPVGSEYIIMEKLPGRPLGDRWFELSDRERLKVLLQLVQFEAKLHAIQLPASGSIYYASDLPSDSPRIAVPDSDVCIGPSAALKWWFAERASLRVDRGPCADPIDVLRNPALKELAWLRTYGRPRFPFERAYRESMGYRLSDPSEHIESLESYLKIAPRLLPSNEFLHDLDIVGLIDWQHAAVLPLFLAAGIPKFFQNYDDPESIHFRPPPTPDLSDLDEEEKVDALYDFRRRHTHFFYLAFTQRFNEPHFRAMDQTTNMLTRRIFSHAGDPWEGNNIPLQADLVLLAKSWHEYSNDPCPTSISTARSDSIMHLQSMQEEIDLQLKHIRNAIGISIDGWTPSEDYEAACARARQMKVDGLASLDTDHEREMTDRHWPFDDHNEGE</sequence>
<proteinExistence type="predicted"/>
<evidence type="ECO:0000313" key="2">
    <source>
        <dbReference type="Proteomes" id="UP000249748"/>
    </source>
</evidence>